<organism evidence="1 2">
    <name type="scientific">Dentiscutata heterogama</name>
    <dbReference type="NCBI Taxonomy" id="1316150"/>
    <lineage>
        <taxon>Eukaryota</taxon>
        <taxon>Fungi</taxon>
        <taxon>Fungi incertae sedis</taxon>
        <taxon>Mucoromycota</taxon>
        <taxon>Glomeromycotina</taxon>
        <taxon>Glomeromycetes</taxon>
        <taxon>Diversisporales</taxon>
        <taxon>Gigasporaceae</taxon>
        <taxon>Dentiscutata</taxon>
    </lineage>
</organism>
<accession>A0ACA9K9S8</accession>
<dbReference type="Proteomes" id="UP000789702">
    <property type="component" value="Unassembled WGS sequence"/>
</dbReference>
<evidence type="ECO:0000313" key="2">
    <source>
        <dbReference type="Proteomes" id="UP000789702"/>
    </source>
</evidence>
<evidence type="ECO:0000313" key="1">
    <source>
        <dbReference type="EMBL" id="CAG8458663.1"/>
    </source>
</evidence>
<proteinExistence type="predicted"/>
<comment type="caution">
    <text evidence="1">The sequence shown here is derived from an EMBL/GenBank/DDBJ whole genome shotgun (WGS) entry which is preliminary data.</text>
</comment>
<reference evidence="1" key="1">
    <citation type="submission" date="2021-06" db="EMBL/GenBank/DDBJ databases">
        <authorList>
            <person name="Kallberg Y."/>
            <person name="Tangrot J."/>
            <person name="Rosling A."/>
        </authorList>
    </citation>
    <scope>NUCLEOTIDE SEQUENCE</scope>
    <source>
        <strain evidence="1">IL203A</strain>
    </source>
</reference>
<gene>
    <name evidence="1" type="ORF">DHETER_LOCUS1181</name>
</gene>
<name>A0ACA9K9S8_9GLOM</name>
<sequence length="328" mass="37851">MAVDGYRITLDNDLDEWSDVEAVEEMNEIGETSTRQNSGKPIKVDLEYQNELRKVILSIQNDLNIPQDEKAKKVQDLMTFHWRKNEKKSTDNLNIDDEFIEDDLKPTYTTIQPANKACNNCKQELARYYCDKCKFWDDHQARDIYHCDQCGICRQGRSKDFFHCDLCGHSLHEECFIEYSKTAYQCPTCCKSIANMEIYFRRIDAIVAQQKMPPEYENFVAHILCNDCEIRSTVSYHFSYHKCPECRGYNTKVLEIKSEQPENNPPKSEGSSTSTTNSGSPNNSQVRQSRVMEATAMMQREEGPTDGGNVTEHRTRNPLNSIESNNDA</sequence>
<protein>
    <submittedName>
        <fullName evidence="1">3578_t:CDS:1</fullName>
    </submittedName>
</protein>
<dbReference type="EMBL" id="CAJVPU010000673">
    <property type="protein sequence ID" value="CAG8458663.1"/>
    <property type="molecule type" value="Genomic_DNA"/>
</dbReference>
<keyword evidence="2" id="KW-1185">Reference proteome</keyword>